<accession>A0A7G2C6J3</accession>
<evidence type="ECO:0000256" key="2">
    <source>
        <dbReference type="ARBA" id="ARBA00022777"/>
    </source>
</evidence>
<evidence type="ECO:0000313" key="5">
    <source>
        <dbReference type="Proteomes" id="UP000515908"/>
    </source>
</evidence>
<dbReference type="Pfam" id="PF00294">
    <property type="entry name" value="PfkB"/>
    <property type="match status" value="1"/>
</dbReference>
<dbReference type="SUPFAM" id="SSF53613">
    <property type="entry name" value="Ribokinase-like"/>
    <property type="match status" value="1"/>
</dbReference>
<evidence type="ECO:0000256" key="1">
    <source>
        <dbReference type="ARBA" id="ARBA00022679"/>
    </source>
</evidence>
<dbReference type="PANTHER" id="PTHR10584:SF166">
    <property type="entry name" value="RIBOKINASE"/>
    <property type="match status" value="1"/>
</dbReference>
<dbReference type="CDD" id="cd01174">
    <property type="entry name" value="ribokinase"/>
    <property type="match status" value="1"/>
</dbReference>
<sequence>MVGMVGDDGDGHLYLNNLQRSGVNTSYVFAEKNNSTGVALIFVDTKSSQNEIVICPNATLKLTPAFVRQRTDNYNLVFTPSVKVLICQNEVPLDTTLDMLKAASERSIYTVFNAAPAPSSKQIELIKPFLQFVSLFCPNEVEAEGLTGIKVTSTESAIKAAQALQNLGVKSVVITLGSAGFLLAEDGKAPVHVQSERVKAVDTTGAGDCFVGCMAAFLVKGCGLLEACQFANKCAALSVTRKGTQSSYPSSEEVKQFTQTN</sequence>
<keyword evidence="5" id="KW-1185">Reference proteome</keyword>
<dbReference type="Gene3D" id="3.40.1190.20">
    <property type="match status" value="1"/>
</dbReference>
<reference evidence="4 5" key="1">
    <citation type="submission" date="2020-08" db="EMBL/GenBank/DDBJ databases">
        <authorList>
            <person name="Newling K."/>
            <person name="Davey J."/>
            <person name="Forrester S."/>
        </authorList>
    </citation>
    <scope>NUCLEOTIDE SEQUENCE [LARGE SCALE GENOMIC DNA]</scope>
    <source>
        <strain evidence="5">Crithidia deanei Carvalho (ATCC PRA-265)</strain>
    </source>
</reference>
<dbReference type="InterPro" id="IPR011877">
    <property type="entry name" value="Ribokinase"/>
</dbReference>
<proteinExistence type="predicted"/>
<dbReference type="GO" id="GO:0004747">
    <property type="term" value="F:ribokinase activity"/>
    <property type="evidence" value="ECO:0007669"/>
    <property type="project" value="InterPro"/>
</dbReference>
<dbReference type="Proteomes" id="UP000515908">
    <property type="component" value="Chromosome 05"/>
</dbReference>
<dbReference type="VEuPathDB" id="TriTrypDB:ADEAN_000284100"/>
<dbReference type="PANTHER" id="PTHR10584">
    <property type="entry name" value="SUGAR KINASE"/>
    <property type="match status" value="1"/>
</dbReference>
<dbReference type="GO" id="GO:0006014">
    <property type="term" value="P:D-ribose metabolic process"/>
    <property type="evidence" value="ECO:0007669"/>
    <property type="project" value="InterPro"/>
</dbReference>
<dbReference type="InterPro" id="IPR011611">
    <property type="entry name" value="PfkB_dom"/>
</dbReference>
<dbReference type="EMBL" id="LR877149">
    <property type="protein sequence ID" value="CAD2215386.1"/>
    <property type="molecule type" value="Genomic_DNA"/>
</dbReference>
<dbReference type="AlphaFoldDB" id="A0A7G2C6J3"/>
<evidence type="ECO:0000313" key="4">
    <source>
        <dbReference type="EMBL" id="CAD2215386.1"/>
    </source>
</evidence>
<keyword evidence="1" id="KW-0808">Transferase</keyword>
<organism evidence="4 5">
    <name type="scientific">Angomonas deanei</name>
    <dbReference type="NCBI Taxonomy" id="59799"/>
    <lineage>
        <taxon>Eukaryota</taxon>
        <taxon>Discoba</taxon>
        <taxon>Euglenozoa</taxon>
        <taxon>Kinetoplastea</taxon>
        <taxon>Metakinetoplastina</taxon>
        <taxon>Trypanosomatida</taxon>
        <taxon>Trypanosomatidae</taxon>
        <taxon>Strigomonadinae</taxon>
        <taxon>Angomonas</taxon>
    </lineage>
</organism>
<feature type="domain" description="Carbohydrate kinase PfkB" evidence="3">
    <location>
        <begin position="1"/>
        <end position="249"/>
    </location>
</feature>
<gene>
    <name evidence="4" type="ORF">ADEAN_000284100</name>
</gene>
<dbReference type="OrthoDB" id="415590at2759"/>
<name>A0A7G2C6J3_9TRYP</name>
<dbReference type="InterPro" id="IPR029056">
    <property type="entry name" value="Ribokinase-like"/>
</dbReference>
<keyword evidence="2 4" id="KW-0418">Kinase</keyword>
<protein>
    <submittedName>
        <fullName evidence="4">PfkB family carbohydrate kinase/Phosphomethylpyrimidine kinase, putative</fullName>
    </submittedName>
</protein>
<evidence type="ECO:0000259" key="3">
    <source>
        <dbReference type="Pfam" id="PF00294"/>
    </source>
</evidence>